<feature type="transmembrane region" description="Helical" evidence="9">
    <location>
        <begin position="1293"/>
        <end position="1316"/>
    </location>
</feature>
<evidence type="ECO:0000256" key="5">
    <source>
        <dbReference type="ARBA" id="ARBA00023065"/>
    </source>
</evidence>
<sequence length="1704" mass="198239">MNTNYFIELQHKFETFQRPFGFNYIHFLLIHLYNSSSSATTIIKTYPLYTVFTRLQRRLNLYEQEQNNYQSIIDAIIFILSKNNVCLTETVEQTNLNMNIYPISCLFRLYSPMHLILFMEPLILLNDERLNNIIKQIFINEYTKDKCDYIHFCIAHRKIKLLINLLSGNIQPNENDDNWLITKINAPSDRSWLPIHYASYVGDHDLVEKLCTQYSQLMDPFHFILPKSRMRDFSDNPFDYLLRASGMKSTASNLGNTVLNLHEDINDDSPILPMMNDDEDDDDELLLSSRVTVQQKDSFTDEETIQVEDTDIPDADQLESSMQFSRDILLRSLIKHEKGIVYLIPSPLLLASACPLNDDQYKESYYKIIKYLLNSKLIDIDGLNHNSLTKNTIDYFSRHQYANFIRTTSIPYIYYQCDALFTSTLPMHKSHISQINDDDDDEQQPISKLIYFITILNQHSLFLHYENFDQYLLQHLLDLHSYHIEKAFGYKIIFNQYIKGIIIEYEQINELTYRILIRYNIYNENDLIQIDINFFFMNSYIDQFADTYISIFHTPITMAIQNNCISIVDILLSNISFSKNTYWGTLAMYELEICIDQLFTRRGKINFDLFTKFCSSFGNIHSDEYIIQQRIFVHTLVTCIKYNDRTELEHLINDYTKIYYDSCEKYPTDIRHNILAYCIVRNQALILEVLMSAFSSLNSNSSQLYMLPVSNLSSSSSKASLSTILNNYQNDKDKLISISTSINSIYSCSGTEYRQCRRIRNIAIANQQKQNPNQCLYNQDTSSSNSRTTSQRSRPRLSRFWRAIRLFQLGLRHRHQTSQYVQQINNSDQDDRRTTTGVSLGTIEENENIFHRADLEIAEPVYNELSTTIPIVPQPVFISFSNNDQNDDEYDIPPVNGQTLLHIAAKLPGHEDVVRVLIGENSTMTSIVNSNGQIPLLCAIQASSTFTAQLLMEADPQSLITVDNKKSSIFHYCCENKNDVLLANILNLLRHLNSHQSIRVQVLQKLTEPNIDGQTPFSIACNNGSIKSCNNGSIKCLKQLFNSKWLLRHIQLSNLITSDGIKKCIEYDQIDIINYLVSDLRRFRIIISILIDVIFTEPVYPSTDMVVAKRQYNVLEYAILLNKTDFVKIFVSVTVPKQIEKKPNVDENLAVVRNSNNIVTHEPVLHEEYKQFLTRYSLPFTHDRFNQMPIQRMLKIPSLVPFVPNLLEQFLDDDGIDLSVIDDCLCSKPISSQCIFGQYGSIYNTNNNINKKYKFRKTNWVKEHPLNLISECDYAPLYDHPLVITTVDSKANLFGNILSFFIILFQTLYVALYTGVTIITRTPRYYGYSYIDFENDTCIYMCSVVTNTTYHFDYTNHGTFVLFMFRLILFLYSCIALLKEFIQVLTQRRRYFQAFFLNLLEILTYSCGVIFTIDTNTCSKYSSIRCKYQYDFGALGVACVWTILLLAFVNSLKLGKYGLLFITIILTFIKFCFIYIFIWIGYLFAFHMLLTQNPSFETVLTSIPRMVAMLTGEFNFENLFFSEGEPIHGTTMAKIIFTTFVFVVHICLMNILIGLAVSDVADFQIHAKRENLRSRIRTVLNFQAKFGTICDILSKLMFVVAGHFPELLINLKFGVSKLSIRMKSILIPNHTTNLIHTRVGYVTMKKPNETLSNITRQKENMQEIYNEKLLYKVNQVREEIDKIQLKFTQELHRLTLRLSRLFER</sequence>
<keyword evidence="1" id="KW-0813">Transport</keyword>
<dbReference type="GO" id="GO:1902495">
    <property type="term" value="C:transmembrane transporter complex"/>
    <property type="evidence" value="ECO:0007669"/>
    <property type="project" value="TreeGrafter"/>
</dbReference>
<keyword evidence="9" id="KW-0812">Transmembrane</keyword>
<accession>A0A814R7F0</accession>
<keyword evidence="4" id="KW-0040">ANK repeat</keyword>
<dbReference type="Pfam" id="PF12796">
    <property type="entry name" value="Ank_2"/>
    <property type="match status" value="1"/>
</dbReference>
<gene>
    <name evidence="10" type="ORF">ZHD862_LOCUS19069</name>
</gene>
<feature type="transmembrane region" description="Helical" evidence="9">
    <location>
        <begin position="1459"/>
        <end position="1485"/>
    </location>
</feature>
<evidence type="ECO:0000256" key="9">
    <source>
        <dbReference type="SAM" id="Phobius"/>
    </source>
</evidence>
<reference evidence="10" key="1">
    <citation type="submission" date="2021-02" db="EMBL/GenBank/DDBJ databases">
        <authorList>
            <person name="Nowell W R."/>
        </authorList>
    </citation>
    <scope>NUCLEOTIDE SEQUENCE</scope>
</reference>
<feature type="transmembrane region" description="Helical" evidence="9">
    <location>
        <begin position="1337"/>
        <end position="1354"/>
    </location>
</feature>
<evidence type="ECO:0000256" key="6">
    <source>
        <dbReference type="ARBA" id="ARBA00023180"/>
    </source>
</evidence>
<dbReference type="Gene3D" id="1.25.40.20">
    <property type="entry name" value="Ankyrin repeat-containing domain"/>
    <property type="match status" value="1"/>
</dbReference>
<name>A0A814R7F0_9BILA</name>
<feature type="transmembrane region" description="Helical" evidence="9">
    <location>
        <begin position="1433"/>
        <end position="1452"/>
    </location>
</feature>
<feature type="compositionally biased region" description="Low complexity" evidence="8">
    <location>
        <begin position="781"/>
        <end position="792"/>
    </location>
</feature>
<evidence type="ECO:0000313" key="10">
    <source>
        <dbReference type="EMBL" id="CAF1129627.1"/>
    </source>
</evidence>
<evidence type="ECO:0000256" key="2">
    <source>
        <dbReference type="ARBA" id="ARBA00022606"/>
    </source>
</evidence>
<dbReference type="EMBL" id="CAJNOT010001020">
    <property type="protein sequence ID" value="CAF1129627.1"/>
    <property type="molecule type" value="Genomic_DNA"/>
</dbReference>
<keyword evidence="6" id="KW-0325">Glycoprotein</keyword>
<proteinExistence type="predicted"/>
<evidence type="ECO:0000256" key="1">
    <source>
        <dbReference type="ARBA" id="ARBA00022448"/>
    </source>
</evidence>
<feature type="transmembrane region" description="Helical" evidence="9">
    <location>
        <begin position="1535"/>
        <end position="1558"/>
    </location>
</feature>
<dbReference type="Proteomes" id="UP000663864">
    <property type="component" value="Unassembled WGS sequence"/>
</dbReference>
<organism evidence="10 11">
    <name type="scientific">Rotaria sordida</name>
    <dbReference type="NCBI Taxonomy" id="392033"/>
    <lineage>
        <taxon>Eukaryota</taxon>
        <taxon>Metazoa</taxon>
        <taxon>Spiralia</taxon>
        <taxon>Gnathifera</taxon>
        <taxon>Rotifera</taxon>
        <taxon>Eurotatoria</taxon>
        <taxon>Bdelloidea</taxon>
        <taxon>Philodinida</taxon>
        <taxon>Philodinidae</taxon>
        <taxon>Rotaria</taxon>
    </lineage>
</organism>
<dbReference type="PANTHER" id="PTHR47143:SF1">
    <property type="entry name" value="ION_TRANS DOMAIN-CONTAINING PROTEIN"/>
    <property type="match status" value="1"/>
</dbReference>
<keyword evidence="3" id="KW-0677">Repeat</keyword>
<evidence type="ECO:0000256" key="3">
    <source>
        <dbReference type="ARBA" id="ARBA00022737"/>
    </source>
</evidence>
<keyword evidence="9" id="KW-1133">Transmembrane helix</keyword>
<dbReference type="SUPFAM" id="SSF48403">
    <property type="entry name" value="Ankyrin repeat"/>
    <property type="match status" value="1"/>
</dbReference>
<dbReference type="GO" id="GO:0034220">
    <property type="term" value="P:monoatomic ion transmembrane transport"/>
    <property type="evidence" value="ECO:0007669"/>
    <property type="project" value="UniProtKB-KW"/>
</dbReference>
<evidence type="ECO:0000313" key="11">
    <source>
        <dbReference type="Proteomes" id="UP000663864"/>
    </source>
</evidence>
<protein>
    <submittedName>
        <fullName evidence="10">Uncharacterized protein</fullName>
    </submittedName>
</protein>
<keyword evidence="9" id="KW-0472">Membrane</keyword>
<evidence type="ECO:0000256" key="4">
    <source>
        <dbReference type="ARBA" id="ARBA00023043"/>
    </source>
</evidence>
<keyword evidence="2" id="KW-0716">Sensory transduction</keyword>
<dbReference type="SMART" id="SM00248">
    <property type="entry name" value="ANK"/>
    <property type="match status" value="10"/>
</dbReference>
<dbReference type="PANTHER" id="PTHR47143">
    <property type="entry name" value="TRANSIENT RECEPTOR POTENTIAL CATION CHANNEL PROTEIN PAINLESS"/>
    <property type="match status" value="1"/>
</dbReference>
<dbReference type="InterPro" id="IPR052076">
    <property type="entry name" value="TRP_cation_channel"/>
</dbReference>
<keyword evidence="7" id="KW-0407">Ion channel</keyword>
<feature type="region of interest" description="Disordered" evidence="8">
    <location>
        <begin position="774"/>
        <end position="794"/>
    </location>
</feature>
<dbReference type="GO" id="GO:0022857">
    <property type="term" value="F:transmembrane transporter activity"/>
    <property type="evidence" value="ECO:0007669"/>
    <property type="project" value="TreeGrafter"/>
</dbReference>
<dbReference type="InterPro" id="IPR002110">
    <property type="entry name" value="Ankyrin_rpt"/>
</dbReference>
<evidence type="ECO:0000256" key="7">
    <source>
        <dbReference type="ARBA" id="ARBA00023303"/>
    </source>
</evidence>
<feature type="transmembrane region" description="Helical" evidence="9">
    <location>
        <begin position="1360"/>
        <end position="1382"/>
    </location>
</feature>
<comment type="caution">
    <text evidence="10">The sequence shown here is derived from an EMBL/GenBank/DDBJ whole genome shotgun (WGS) entry which is preliminary data.</text>
</comment>
<feature type="transmembrane region" description="Helical" evidence="9">
    <location>
        <begin position="1394"/>
        <end position="1413"/>
    </location>
</feature>
<evidence type="ECO:0000256" key="8">
    <source>
        <dbReference type="SAM" id="MobiDB-lite"/>
    </source>
</evidence>
<keyword evidence="5" id="KW-0406">Ion transport</keyword>
<dbReference type="InterPro" id="IPR036770">
    <property type="entry name" value="Ankyrin_rpt-contain_sf"/>
</dbReference>